<dbReference type="Proteomes" id="UP000323671">
    <property type="component" value="Chromosome"/>
</dbReference>
<evidence type="ECO:0000256" key="1">
    <source>
        <dbReference type="ARBA" id="ARBA00004651"/>
    </source>
</evidence>
<keyword evidence="2" id="KW-1003">Cell membrane</keyword>
<protein>
    <recommendedName>
        <fullName evidence="9">Cytochrome c oxidase subunit IV</fullName>
    </recommendedName>
</protein>
<dbReference type="AlphaFoldDB" id="A0A5C1EAB5"/>
<dbReference type="GO" id="GO:0005886">
    <property type="term" value="C:plasma membrane"/>
    <property type="evidence" value="ECO:0007669"/>
    <property type="project" value="UniProtKB-SubCell"/>
</dbReference>
<dbReference type="InterPro" id="IPR005171">
    <property type="entry name" value="Cyt_c_oxidase_su4_prok"/>
</dbReference>
<proteinExistence type="predicted"/>
<gene>
    <name evidence="7" type="ORF">OTERR_21490</name>
</gene>
<comment type="subcellular location">
    <subcellularLocation>
        <location evidence="1">Cell membrane</location>
        <topology evidence="1">Multi-pass membrane protein</topology>
    </subcellularLocation>
</comment>
<evidence type="ECO:0000256" key="6">
    <source>
        <dbReference type="SAM" id="Phobius"/>
    </source>
</evidence>
<feature type="transmembrane region" description="Helical" evidence="6">
    <location>
        <begin position="31"/>
        <end position="54"/>
    </location>
</feature>
<evidence type="ECO:0000256" key="5">
    <source>
        <dbReference type="ARBA" id="ARBA00023136"/>
    </source>
</evidence>
<reference evidence="7 8" key="1">
    <citation type="submission" date="2017-07" db="EMBL/GenBank/DDBJ databases">
        <title>Complete genome sequence of Oryzomicrobium terrae TPP412.</title>
        <authorList>
            <person name="Chiu L.-W."/>
            <person name="Lo K.-J."/>
            <person name="Tsai Y.-M."/>
            <person name="Lin S.-S."/>
            <person name="Kuo C.-H."/>
            <person name="Liu C.-T."/>
        </authorList>
    </citation>
    <scope>NUCLEOTIDE SEQUENCE [LARGE SCALE GENOMIC DNA]</scope>
    <source>
        <strain evidence="7 8">TPP412</strain>
    </source>
</reference>
<dbReference type="Pfam" id="PF03626">
    <property type="entry name" value="COX4_pro"/>
    <property type="match status" value="1"/>
</dbReference>
<keyword evidence="3 6" id="KW-0812">Transmembrane</keyword>
<evidence type="ECO:0008006" key="9">
    <source>
        <dbReference type="Google" id="ProtNLM"/>
    </source>
</evidence>
<evidence type="ECO:0000313" key="8">
    <source>
        <dbReference type="Proteomes" id="UP000323671"/>
    </source>
</evidence>
<sequence length="96" mass="10274">MTPDKRLTRTWLVLLALTLGGGFLGESHYGGIVLAVAAALLVAVKSRLVIVHFLELNQAHPRIRRVVGAYFAAMPALMVLTALAGPQIVRWTSLGG</sequence>
<evidence type="ECO:0000313" key="7">
    <source>
        <dbReference type="EMBL" id="QEL65625.1"/>
    </source>
</evidence>
<evidence type="ECO:0000256" key="2">
    <source>
        <dbReference type="ARBA" id="ARBA00022475"/>
    </source>
</evidence>
<name>A0A5C1EAB5_9RHOO</name>
<keyword evidence="8" id="KW-1185">Reference proteome</keyword>
<evidence type="ECO:0000256" key="3">
    <source>
        <dbReference type="ARBA" id="ARBA00022692"/>
    </source>
</evidence>
<keyword evidence="5 6" id="KW-0472">Membrane</keyword>
<dbReference type="EMBL" id="CP022579">
    <property type="protein sequence ID" value="QEL65625.1"/>
    <property type="molecule type" value="Genomic_DNA"/>
</dbReference>
<keyword evidence="4 6" id="KW-1133">Transmembrane helix</keyword>
<dbReference type="RefSeq" id="WP_149425769.1">
    <property type="nucleotide sequence ID" value="NZ_CP022579.1"/>
</dbReference>
<organism evidence="7 8">
    <name type="scientific">Oryzomicrobium terrae</name>
    <dbReference type="NCBI Taxonomy" id="1735038"/>
    <lineage>
        <taxon>Bacteria</taxon>
        <taxon>Pseudomonadati</taxon>
        <taxon>Pseudomonadota</taxon>
        <taxon>Betaproteobacteria</taxon>
        <taxon>Rhodocyclales</taxon>
        <taxon>Rhodocyclaceae</taxon>
        <taxon>Oryzomicrobium</taxon>
    </lineage>
</organism>
<dbReference type="KEGG" id="otr:OTERR_21490"/>
<evidence type="ECO:0000256" key="4">
    <source>
        <dbReference type="ARBA" id="ARBA00022989"/>
    </source>
</evidence>
<accession>A0A5C1EAB5</accession>
<feature type="transmembrane region" description="Helical" evidence="6">
    <location>
        <begin position="66"/>
        <end position="89"/>
    </location>
</feature>
<feature type="transmembrane region" description="Helical" evidence="6">
    <location>
        <begin position="7"/>
        <end position="25"/>
    </location>
</feature>